<protein>
    <submittedName>
        <fullName evidence="1">Uncharacterized protein</fullName>
    </submittedName>
</protein>
<name>A0ABC8L4J8_ERUVS</name>
<dbReference type="Proteomes" id="UP001642260">
    <property type="component" value="Unassembled WGS sequence"/>
</dbReference>
<gene>
    <name evidence="1" type="ORF">ERUC_LOCUS32072</name>
</gene>
<evidence type="ECO:0000313" key="2">
    <source>
        <dbReference type="Proteomes" id="UP001642260"/>
    </source>
</evidence>
<dbReference type="EMBL" id="CAKOAT010451820">
    <property type="protein sequence ID" value="CAH8374694.1"/>
    <property type="molecule type" value="Genomic_DNA"/>
</dbReference>
<organism evidence="1 2">
    <name type="scientific">Eruca vesicaria subsp. sativa</name>
    <name type="common">Garden rocket</name>
    <name type="synonym">Eruca sativa</name>
    <dbReference type="NCBI Taxonomy" id="29727"/>
    <lineage>
        <taxon>Eukaryota</taxon>
        <taxon>Viridiplantae</taxon>
        <taxon>Streptophyta</taxon>
        <taxon>Embryophyta</taxon>
        <taxon>Tracheophyta</taxon>
        <taxon>Spermatophyta</taxon>
        <taxon>Magnoliopsida</taxon>
        <taxon>eudicotyledons</taxon>
        <taxon>Gunneridae</taxon>
        <taxon>Pentapetalae</taxon>
        <taxon>rosids</taxon>
        <taxon>malvids</taxon>
        <taxon>Brassicales</taxon>
        <taxon>Brassicaceae</taxon>
        <taxon>Brassiceae</taxon>
        <taxon>Eruca</taxon>
    </lineage>
</organism>
<sequence length="65" mass="7345">MYKITEHPFVIRFLPQTTIDEVIHSAPVITVQKFMLRKHEHLQALANTSLGLPGLSPSCLLCFIV</sequence>
<evidence type="ECO:0000313" key="1">
    <source>
        <dbReference type="EMBL" id="CAH8374694.1"/>
    </source>
</evidence>
<keyword evidence="2" id="KW-1185">Reference proteome</keyword>
<accession>A0ABC8L4J8</accession>
<proteinExistence type="predicted"/>
<comment type="caution">
    <text evidence="1">The sequence shown here is derived from an EMBL/GenBank/DDBJ whole genome shotgun (WGS) entry which is preliminary data.</text>
</comment>
<reference evidence="1 2" key="1">
    <citation type="submission" date="2022-03" db="EMBL/GenBank/DDBJ databases">
        <authorList>
            <person name="Macdonald S."/>
            <person name="Ahmed S."/>
            <person name="Newling K."/>
        </authorList>
    </citation>
    <scope>NUCLEOTIDE SEQUENCE [LARGE SCALE GENOMIC DNA]</scope>
</reference>
<dbReference type="AlphaFoldDB" id="A0ABC8L4J8"/>